<dbReference type="PROSITE" id="PS50949">
    <property type="entry name" value="HTH_GNTR"/>
    <property type="match status" value="1"/>
</dbReference>
<evidence type="ECO:0000313" key="5">
    <source>
        <dbReference type="EMBL" id="AZZ38616.1"/>
    </source>
</evidence>
<dbReference type="FunFam" id="1.10.10.10:FF:000079">
    <property type="entry name" value="GntR family transcriptional regulator"/>
    <property type="match status" value="1"/>
</dbReference>
<dbReference type="CDD" id="cd07377">
    <property type="entry name" value="WHTH_GntR"/>
    <property type="match status" value="1"/>
</dbReference>
<keyword evidence="1" id="KW-0805">Transcription regulation</keyword>
<evidence type="ECO:0000256" key="3">
    <source>
        <dbReference type="ARBA" id="ARBA00023163"/>
    </source>
</evidence>
<keyword evidence="2" id="KW-0238">DNA-binding</keyword>
<dbReference type="SUPFAM" id="SSF64288">
    <property type="entry name" value="Chorismate lyase-like"/>
    <property type="match status" value="1"/>
</dbReference>
<dbReference type="Proteomes" id="UP000285875">
    <property type="component" value="Chromosome"/>
</dbReference>
<reference evidence="6" key="1">
    <citation type="submission" date="2017-12" db="EMBL/GenBank/DDBJ databases">
        <title>Whole genome sequencing of Acidipropionibacterium jensenii strains JS279 and JS280.</title>
        <authorList>
            <person name="Deptula P."/>
            <person name="Laine P."/>
            <person name="Smolander O.-P."/>
            <person name="Paulin L."/>
            <person name="Auvinen P."/>
            <person name="Varmanen P."/>
        </authorList>
    </citation>
    <scope>NUCLEOTIDE SEQUENCE [LARGE SCALE GENOMIC DNA]</scope>
    <source>
        <strain evidence="6">JS280</strain>
    </source>
</reference>
<sequence length="253" mass="28380">MALATDESTSAKKPDKARRIPLFAQVRDQLRREILDGEFQPGDAIPPEPQLCRRFGVSRITLRHSVDDLVREGLLDKLPGKGTFVRASQYETSLMSLGGFGHNTSSFRNRPRRKVLRKFTQSLDSVRAKRLGVSEGTKAYGLERLLLDGDEILAMDTTRYPCDLVPGFPDLIDDMTSTFDVLQTHYGLKPCGTTGELRIGYASLKEAENLRCETNEPIINIDKIIMTTGHQPVALSELALRPHHVNVHFEYDS</sequence>
<organism evidence="5 6">
    <name type="scientific">Acidipropionibacterium jensenii</name>
    <dbReference type="NCBI Taxonomy" id="1749"/>
    <lineage>
        <taxon>Bacteria</taxon>
        <taxon>Bacillati</taxon>
        <taxon>Actinomycetota</taxon>
        <taxon>Actinomycetes</taxon>
        <taxon>Propionibacteriales</taxon>
        <taxon>Propionibacteriaceae</taxon>
        <taxon>Acidipropionibacterium</taxon>
    </lineage>
</organism>
<dbReference type="Gene3D" id="1.10.10.10">
    <property type="entry name" value="Winged helix-like DNA-binding domain superfamily/Winged helix DNA-binding domain"/>
    <property type="match status" value="1"/>
</dbReference>
<evidence type="ECO:0000256" key="2">
    <source>
        <dbReference type="ARBA" id="ARBA00023125"/>
    </source>
</evidence>
<name>A0A3Q9UCI6_9ACTN</name>
<dbReference type="SUPFAM" id="SSF46785">
    <property type="entry name" value="Winged helix' DNA-binding domain"/>
    <property type="match status" value="1"/>
</dbReference>
<dbReference type="InterPro" id="IPR000524">
    <property type="entry name" value="Tscrpt_reg_HTH_GntR"/>
</dbReference>
<accession>A0A3Q9UCI6</accession>
<dbReference type="Pfam" id="PF07702">
    <property type="entry name" value="UTRA"/>
    <property type="match status" value="1"/>
</dbReference>
<dbReference type="PANTHER" id="PTHR44846">
    <property type="entry name" value="MANNOSYL-D-GLYCERATE TRANSPORT/METABOLISM SYSTEM REPRESSOR MNGR-RELATED"/>
    <property type="match status" value="1"/>
</dbReference>
<dbReference type="InterPro" id="IPR036388">
    <property type="entry name" value="WH-like_DNA-bd_sf"/>
</dbReference>
<dbReference type="GO" id="GO:0003677">
    <property type="term" value="F:DNA binding"/>
    <property type="evidence" value="ECO:0007669"/>
    <property type="project" value="UniProtKB-KW"/>
</dbReference>
<dbReference type="KEGG" id="aji:C0Z10_01360"/>
<dbReference type="Gene3D" id="3.40.1410.10">
    <property type="entry name" value="Chorismate lyase-like"/>
    <property type="match status" value="1"/>
</dbReference>
<dbReference type="GO" id="GO:0045892">
    <property type="term" value="P:negative regulation of DNA-templated transcription"/>
    <property type="evidence" value="ECO:0007669"/>
    <property type="project" value="TreeGrafter"/>
</dbReference>
<dbReference type="EMBL" id="CP025570">
    <property type="protein sequence ID" value="AZZ38616.1"/>
    <property type="molecule type" value="Genomic_DNA"/>
</dbReference>
<feature type="domain" description="HTH gntR-type" evidence="4">
    <location>
        <begin position="20"/>
        <end position="88"/>
    </location>
</feature>
<dbReference type="InterPro" id="IPR011663">
    <property type="entry name" value="UTRA"/>
</dbReference>
<evidence type="ECO:0000313" key="6">
    <source>
        <dbReference type="Proteomes" id="UP000285875"/>
    </source>
</evidence>
<keyword evidence="3" id="KW-0804">Transcription</keyword>
<dbReference type="InterPro" id="IPR036390">
    <property type="entry name" value="WH_DNA-bd_sf"/>
</dbReference>
<dbReference type="GO" id="GO:0003700">
    <property type="term" value="F:DNA-binding transcription factor activity"/>
    <property type="evidence" value="ECO:0007669"/>
    <property type="project" value="InterPro"/>
</dbReference>
<evidence type="ECO:0000259" key="4">
    <source>
        <dbReference type="PROSITE" id="PS50949"/>
    </source>
</evidence>
<dbReference type="SMART" id="SM00866">
    <property type="entry name" value="UTRA"/>
    <property type="match status" value="1"/>
</dbReference>
<dbReference type="InterPro" id="IPR050679">
    <property type="entry name" value="Bact_HTH_transcr_reg"/>
</dbReference>
<dbReference type="SMART" id="SM00345">
    <property type="entry name" value="HTH_GNTR"/>
    <property type="match status" value="1"/>
</dbReference>
<dbReference type="RefSeq" id="WP_097798214.1">
    <property type="nucleotide sequence ID" value="NZ_CP025570.1"/>
</dbReference>
<dbReference type="PANTHER" id="PTHR44846:SF1">
    <property type="entry name" value="MANNOSYL-D-GLYCERATE TRANSPORT_METABOLISM SYSTEM REPRESSOR MNGR-RELATED"/>
    <property type="match status" value="1"/>
</dbReference>
<proteinExistence type="predicted"/>
<dbReference type="InterPro" id="IPR028978">
    <property type="entry name" value="Chorismate_lyase_/UTRA_dom_sf"/>
</dbReference>
<dbReference type="PRINTS" id="PR00035">
    <property type="entry name" value="HTHGNTR"/>
</dbReference>
<dbReference type="AlphaFoldDB" id="A0A3Q9UCI6"/>
<protein>
    <submittedName>
        <fullName evidence="5">UTRA domain-containing protein</fullName>
    </submittedName>
</protein>
<gene>
    <name evidence="5" type="ORF">C0Z10_01360</name>
</gene>
<dbReference type="Pfam" id="PF00392">
    <property type="entry name" value="GntR"/>
    <property type="match status" value="1"/>
</dbReference>
<evidence type="ECO:0000256" key="1">
    <source>
        <dbReference type="ARBA" id="ARBA00023015"/>
    </source>
</evidence>